<evidence type="ECO:0000313" key="2">
    <source>
        <dbReference type="Proteomes" id="UP000054653"/>
    </source>
</evidence>
<protein>
    <submittedName>
        <fullName evidence="1">Uncharacterized protein</fullName>
    </submittedName>
</protein>
<proteinExistence type="predicted"/>
<dbReference type="Proteomes" id="UP000054653">
    <property type="component" value="Unassembled WGS sequence"/>
</dbReference>
<organism evidence="1 2">
    <name type="scientific">Trichinella britovi</name>
    <name type="common">Parasitic roundworm</name>
    <dbReference type="NCBI Taxonomy" id="45882"/>
    <lineage>
        <taxon>Eukaryota</taxon>
        <taxon>Metazoa</taxon>
        <taxon>Ecdysozoa</taxon>
        <taxon>Nematoda</taxon>
        <taxon>Enoplea</taxon>
        <taxon>Dorylaimia</taxon>
        <taxon>Trichinellida</taxon>
        <taxon>Trichinellidae</taxon>
        <taxon>Trichinella</taxon>
    </lineage>
</organism>
<reference evidence="1 2" key="1">
    <citation type="submission" date="2015-01" db="EMBL/GenBank/DDBJ databases">
        <title>Evolution of Trichinella species and genotypes.</title>
        <authorList>
            <person name="Korhonen P.K."/>
            <person name="Edoardo P."/>
            <person name="Giuseppe L.R."/>
            <person name="Gasser R.B."/>
        </authorList>
    </citation>
    <scope>NUCLEOTIDE SEQUENCE [LARGE SCALE GENOMIC DNA]</scope>
    <source>
        <strain evidence="1">ISS120</strain>
    </source>
</reference>
<evidence type="ECO:0000313" key="1">
    <source>
        <dbReference type="EMBL" id="KRY24279.1"/>
    </source>
</evidence>
<sequence>MFFWGNPERLCFSDLLLFPSYPHHWFTGLLLLHMNPPQREIMSLMKTLIVDCFGSRGPPALGMSCAMIS</sequence>
<name>A0A0V1AHK1_TRIBR</name>
<dbReference type="EMBL" id="JYDI01003221">
    <property type="protein sequence ID" value="KRY24279.1"/>
    <property type="molecule type" value="Genomic_DNA"/>
</dbReference>
<comment type="caution">
    <text evidence="1">The sequence shown here is derived from an EMBL/GenBank/DDBJ whole genome shotgun (WGS) entry which is preliminary data.</text>
</comment>
<dbReference type="AlphaFoldDB" id="A0A0V1AHK1"/>
<gene>
    <name evidence="1" type="ORF">T03_15577</name>
</gene>
<keyword evidence="2" id="KW-1185">Reference proteome</keyword>
<accession>A0A0V1AHK1</accession>